<sequence>MAVISWNGASNLDLKILGQTFDFRSDVLQISDPSLQANQFDLVENG</sequence>
<accession>A0A3N1MFX4</accession>
<dbReference type="EMBL" id="RJKX01000011">
    <property type="protein sequence ID" value="ROQ02055.1"/>
    <property type="molecule type" value="Genomic_DNA"/>
</dbReference>
<proteinExistence type="predicted"/>
<organism evidence="1 2">
    <name type="scientific">Stella humosa</name>
    <dbReference type="NCBI Taxonomy" id="94"/>
    <lineage>
        <taxon>Bacteria</taxon>
        <taxon>Pseudomonadati</taxon>
        <taxon>Pseudomonadota</taxon>
        <taxon>Alphaproteobacteria</taxon>
        <taxon>Rhodospirillales</taxon>
        <taxon>Stellaceae</taxon>
        <taxon>Stella</taxon>
    </lineage>
</organism>
<comment type="caution">
    <text evidence="1">The sequence shown here is derived from an EMBL/GenBank/DDBJ whole genome shotgun (WGS) entry which is preliminary data.</text>
</comment>
<evidence type="ECO:0000313" key="1">
    <source>
        <dbReference type="EMBL" id="ROQ02055.1"/>
    </source>
</evidence>
<evidence type="ECO:0000313" key="2">
    <source>
        <dbReference type="Proteomes" id="UP000278222"/>
    </source>
</evidence>
<gene>
    <name evidence="1" type="ORF">EDC65_1243</name>
</gene>
<name>A0A3N1MFX4_9PROT</name>
<reference evidence="1 2" key="1">
    <citation type="submission" date="2018-11" db="EMBL/GenBank/DDBJ databases">
        <title>Genomic Encyclopedia of Type Strains, Phase IV (KMG-IV): sequencing the most valuable type-strain genomes for metagenomic binning, comparative biology and taxonomic classification.</title>
        <authorList>
            <person name="Goeker M."/>
        </authorList>
    </citation>
    <scope>NUCLEOTIDE SEQUENCE [LARGE SCALE GENOMIC DNA]</scope>
    <source>
        <strain evidence="1 2">DSM 5900</strain>
    </source>
</reference>
<dbReference type="AlphaFoldDB" id="A0A3N1MFX4"/>
<dbReference type="Proteomes" id="UP000278222">
    <property type="component" value="Unassembled WGS sequence"/>
</dbReference>
<protein>
    <submittedName>
        <fullName evidence="1">Uncharacterized protein</fullName>
    </submittedName>
</protein>
<keyword evidence="2" id="KW-1185">Reference proteome</keyword>
<feature type="non-terminal residue" evidence="1">
    <location>
        <position position="46"/>
    </location>
</feature>